<keyword evidence="6 8" id="KW-0472">Membrane</keyword>
<feature type="transmembrane region" description="Helical" evidence="8">
    <location>
        <begin position="386"/>
        <end position="405"/>
    </location>
</feature>
<evidence type="ECO:0000256" key="8">
    <source>
        <dbReference type="SAM" id="Phobius"/>
    </source>
</evidence>
<feature type="transmembrane region" description="Helical" evidence="8">
    <location>
        <begin position="278"/>
        <end position="302"/>
    </location>
</feature>
<evidence type="ECO:0000256" key="5">
    <source>
        <dbReference type="ARBA" id="ARBA00022989"/>
    </source>
</evidence>
<dbReference type="GO" id="GO:0022857">
    <property type="term" value="F:transmembrane transporter activity"/>
    <property type="evidence" value="ECO:0007669"/>
    <property type="project" value="InterPro"/>
</dbReference>
<evidence type="ECO:0000256" key="6">
    <source>
        <dbReference type="ARBA" id="ARBA00023136"/>
    </source>
</evidence>
<dbReference type="InterPro" id="IPR036259">
    <property type="entry name" value="MFS_trans_sf"/>
</dbReference>
<evidence type="ECO:0000256" key="7">
    <source>
        <dbReference type="SAM" id="MobiDB-lite"/>
    </source>
</evidence>
<dbReference type="EMBL" id="LCWV01000006">
    <property type="protein sequence ID" value="PWI72054.1"/>
    <property type="molecule type" value="Genomic_DNA"/>
</dbReference>
<keyword evidence="5 8" id="KW-1133">Transmembrane helix</keyword>
<feature type="compositionally biased region" description="Basic residues" evidence="7">
    <location>
        <begin position="63"/>
        <end position="72"/>
    </location>
</feature>
<sequence>MMRAVPEVPGRILAVDGIRERHRLVPPKFRRLLLATRAAVWRLSGWVRVCDLEVAFGRTRRHNPHSKLHRTSTNRTKSKMEKSGIKSQPPLPRDDSEQVIQAEEQKQKVNEYPDGGPTAWLAVGGATACLVVSFGWVNVIGLFQEYYQSNQLRDYTPSDIAWIPSLQIFFMFAGGIFAGKVFDDFGPRYLLVTGTFLHVFGLMMTSISKTYYQILLSQAVCSAVGASLVFSPAFSSVSTWFLKKRGAALGIVAAGSSLGGLVFPIIIINLLPRVGFGWTIRCCAFLILALLVFANFTLTSRIKPQKRPLEFLAFVRPLREPAFALWTAAVFFFYWGMFIPFTFIVADATVHGMSPHLAQYVVCILNATSLFGRTVPNVIADKVGHFNVMIVMGALTSILILGLWLPSTGNVPIILFASLFGISSGAGISLTPALCARLSPIQDIGVRTGTVFTISAFAGLTGSPIGGAIISKNGGSFTNAIAFGGTACAIGTMLFVATRIAFVGWKPAKV</sequence>
<dbReference type="PANTHER" id="PTHR11360">
    <property type="entry name" value="MONOCARBOXYLATE TRANSPORTER"/>
    <property type="match status" value="1"/>
</dbReference>
<feature type="transmembrane region" description="Helical" evidence="8">
    <location>
        <begin position="357"/>
        <end position="374"/>
    </location>
</feature>
<comment type="similarity">
    <text evidence="2">Belongs to the major facilitator superfamily. Monocarboxylate porter (TC 2.A.1.13) family.</text>
</comment>
<dbReference type="AlphaFoldDB" id="A0A2U3EBZ8"/>
<feature type="transmembrane region" description="Helical" evidence="8">
    <location>
        <begin position="189"/>
        <end position="208"/>
    </location>
</feature>
<evidence type="ECO:0000256" key="1">
    <source>
        <dbReference type="ARBA" id="ARBA00004141"/>
    </source>
</evidence>
<dbReference type="InterPro" id="IPR020846">
    <property type="entry name" value="MFS_dom"/>
</dbReference>
<feature type="transmembrane region" description="Helical" evidence="8">
    <location>
        <begin position="411"/>
        <end position="436"/>
    </location>
</feature>
<comment type="caution">
    <text evidence="10">The sequence shown here is derived from an EMBL/GenBank/DDBJ whole genome shotgun (WGS) entry which is preliminary data.</text>
</comment>
<reference evidence="10 11" key="1">
    <citation type="journal article" date="2016" name="Front. Microbiol.">
        <title>Genome and transcriptome sequences reveal the specific parasitism of the nematophagous Purpureocillium lilacinum 36-1.</title>
        <authorList>
            <person name="Xie J."/>
            <person name="Li S."/>
            <person name="Mo C."/>
            <person name="Xiao X."/>
            <person name="Peng D."/>
            <person name="Wang G."/>
            <person name="Xiao Y."/>
        </authorList>
    </citation>
    <scope>NUCLEOTIDE SEQUENCE [LARGE SCALE GENOMIC DNA]</scope>
    <source>
        <strain evidence="10 11">36-1</strain>
    </source>
</reference>
<evidence type="ECO:0000313" key="10">
    <source>
        <dbReference type="EMBL" id="PWI72054.1"/>
    </source>
</evidence>
<dbReference type="CDD" id="cd17352">
    <property type="entry name" value="MFS_MCT_SLC16"/>
    <property type="match status" value="1"/>
</dbReference>
<dbReference type="GO" id="GO:0016020">
    <property type="term" value="C:membrane"/>
    <property type="evidence" value="ECO:0007669"/>
    <property type="project" value="UniProtKB-SubCell"/>
</dbReference>
<dbReference type="PANTHER" id="PTHR11360:SF224">
    <property type="entry name" value="MAJOR FACILITATOR SUPERFAMILY (MFS) PROFILE DOMAIN-CONTAINING PROTEIN-RELATED"/>
    <property type="match status" value="1"/>
</dbReference>
<comment type="subcellular location">
    <subcellularLocation>
        <location evidence="1">Membrane</location>
        <topology evidence="1">Multi-pass membrane protein</topology>
    </subcellularLocation>
</comment>
<keyword evidence="3" id="KW-0813">Transport</keyword>
<evidence type="ECO:0000256" key="2">
    <source>
        <dbReference type="ARBA" id="ARBA00006727"/>
    </source>
</evidence>
<dbReference type="SUPFAM" id="SSF103473">
    <property type="entry name" value="MFS general substrate transporter"/>
    <property type="match status" value="1"/>
</dbReference>
<feature type="transmembrane region" description="Helical" evidence="8">
    <location>
        <begin position="482"/>
        <end position="505"/>
    </location>
</feature>
<protein>
    <submittedName>
        <fullName evidence="10">Major facilitator superfamily transporter</fullName>
    </submittedName>
</protein>
<feature type="transmembrane region" description="Helical" evidence="8">
    <location>
        <begin position="214"/>
        <end position="234"/>
    </location>
</feature>
<dbReference type="Proteomes" id="UP000245956">
    <property type="component" value="Unassembled WGS sequence"/>
</dbReference>
<dbReference type="PROSITE" id="PS50850">
    <property type="entry name" value="MFS"/>
    <property type="match status" value="1"/>
</dbReference>
<evidence type="ECO:0000256" key="3">
    <source>
        <dbReference type="ARBA" id="ARBA00022448"/>
    </source>
</evidence>
<feature type="transmembrane region" description="Helical" evidence="8">
    <location>
        <begin position="118"/>
        <end position="140"/>
    </location>
</feature>
<feature type="transmembrane region" description="Helical" evidence="8">
    <location>
        <begin position="160"/>
        <end position="182"/>
    </location>
</feature>
<dbReference type="Gene3D" id="1.20.1250.20">
    <property type="entry name" value="MFS general substrate transporter like domains"/>
    <property type="match status" value="1"/>
</dbReference>
<name>A0A2U3EBZ8_PURLI</name>
<feature type="domain" description="Major facilitator superfamily (MFS) profile" evidence="9">
    <location>
        <begin position="117"/>
        <end position="509"/>
    </location>
</feature>
<evidence type="ECO:0000259" key="9">
    <source>
        <dbReference type="PROSITE" id="PS50850"/>
    </source>
</evidence>
<organism evidence="10 11">
    <name type="scientific">Purpureocillium lilacinum</name>
    <name type="common">Paecilomyces lilacinus</name>
    <dbReference type="NCBI Taxonomy" id="33203"/>
    <lineage>
        <taxon>Eukaryota</taxon>
        <taxon>Fungi</taxon>
        <taxon>Dikarya</taxon>
        <taxon>Ascomycota</taxon>
        <taxon>Pezizomycotina</taxon>
        <taxon>Sordariomycetes</taxon>
        <taxon>Hypocreomycetidae</taxon>
        <taxon>Hypocreales</taxon>
        <taxon>Ophiocordycipitaceae</taxon>
        <taxon>Purpureocillium</taxon>
    </lineage>
</organism>
<gene>
    <name evidence="10" type="ORF">PCL_10677</name>
</gene>
<feature type="transmembrane region" description="Helical" evidence="8">
    <location>
        <begin position="323"/>
        <end position="345"/>
    </location>
</feature>
<feature type="region of interest" description="Disordered" evidence="7">
    <location>
        <begin position="63"/>
        <end position="99"/>
    </location>
</feature>
<dbReference type="InterPro" id="IPR011701">
    <property type="entry name" value="MFS"/>
</dbReference>
<feature type="transmembrane region" description="Helical" evidence="8">
    <location>
        <begin position="448"/>
        <end position="470"/>
    </location>
</feature>
<evidence type="ECO:0000313" key="11">
    <source>
        <dbReference type="Proteomes" id="UP000245956"/>
    </source>
</evidence>
<accession>A0A2U3EBZ8</accession>
<evidence type="ECO:0000256" key="4">
    <source>
        <dbReference type="ARBA" id="ARBA00022692"/>
    </source>
</evidence>
<dbReference type="InterPro" id="IPR050327">
    <property type="entry name" value="Proton-linked_MCT"/>
</dbReference>
<dbReference type="Pfam" id="PF07690">
    <property type="entry name" value="MFS_1"/>
    <property type="match status" value="1"/>
</dbReference>
<proteinExistence type="inferred from homology"/>
<keyword evidence="4 8" id="KW-0812">Transmembrane</keyword>
<feature type="transmembrane region" description="Helical" evidence="8">
    <location>
        <begin position="246"/>
        <end position="272"/>
    </location>
</feature>